<dbReference type="SUPFAM" id="SSF54292">
    <property type="entry name" value="2Fe-2S ferredoxin-like"/>
    <property type="match status" value="1"/>
</dbReference>
<feature type="domain" description="2Fe-2S ferredoxin-type" evidence="5">
    <location>
        <begin position="1"/>
        <end position="76"/>
    </location>
</feature>
<name>A0A1T5L1N9_9FIRM</name>
<organism evidence="6 7">
    <name type="scientific">Maledivibacter halophilus</name>
    <dbReference type="NCBI Taxonomy" id="36842"/>
    <lineage>
        <taxon>Bacteria</taxon>
        <taxon>Bacillati</taxon>
        <taxon>Bacillota</taxon>
        <taxon>Clostridia</taxon>
        <taxon>Peptostreptococcales</taxon>
        <taxon>Caminicellaceae</taxon>
        <taxon>Maledivibacter</taxon>
    </lineage>
</organism>
<dbReference type="CDD" id="cd00207">
    <property type="entry name" value="fer2"/>
    <property type="match status" value="1"/>
</dbReference>
<sequence>MNVVLIINNKKRKVDVKPDEFLLDTLRKIGYTSVRRGCDTSSCGLCTIWVDGKAVLSCTYLTVRAVGKSITTLEGVREEAKEFTGFLADEGADQCGYCAPGFIMTVLAMEKELDNPGDEEIYHYLNGNLCRCTGYKGQIRAIRKYLESKAQRGEKR</sequence>
<keyword evidence="1" id="KW-0001">2Fe-2S</keyword>
<dbReference type="InterPro" id="IPR036884">
    <property type="entry name" value="2Fe-2S-bd_dom_sf"/>
</dbReference>
<keyword evidence="3" id="KW-0408">Iron</keyword>
<dbReference type="OrthoDB" id="9796880at2"/>
<evidence type="ECO:0000256" key="4">
    <source>
        <dbReference type="ARBA" id="ARBA00023014"/>
    </source>
</evidence>
<dbReference type="InterPro" id="IPR002888">
    <property type="entry name" value="2Fe-2S-bd"/>
</dbReference>
<dbReference type="PROSITE" id="PS51085">
    <property type="entry name" value="2FE2S_FER_2"/>
    <property type="match status" value="1"/>
</dbReference>
<dbReference type="AlphaFoldDB" id="A0A1T5L1N9"/>
<dbReference type="Proteomes" id="UP000190285">
    <property type="component" value="Unassembled WGS sequence"/>
</dbReference>
<evidence type="ECO:0000259" key="5">
    <source>
        <dbReference type="PROSITE" id="PS51085"/>
    </source>
</evidence>
<evidence type="ECO:0000313" key="7">
    <source>
        <dbReference type="Proteomes" id="UP000190285"/>
    </source>
</evidence>
<dbReference type="GO" id="GO:0051537">
    <property type="term" value="F:2 iron, 2 sulfur cluster binding"/>
    <property type="evidence" value="ECO:0007669"/>
    <property type="project" value="UniProtKB-KW"/>
</dbReference>
<dbReference type="InterPro" id="IPR036010">
    <property type="entry name" value="2Fe-2S_ferredoxin-like_sf"/>
</dbReference>
<dbReference type="PANTHER" id="PTHR44379:SF8">
    <property type="entry name" value="XANTHINE DEHYDROGENASE IRON-SULFUR-BINDING SUBUNIT XDHC-RELATED"/>
    <property type="match status" value="1"/>
</dbReference>
<keyword evidence="2" id="KW-0479">Metal-binding</keyword>
<protein>
    <submittedName>
        <fullName evidence="6">Carbon-monoxide dehydrogenase small subunit</fullName>
    </submittedName>
</protein>
<reference evidence="6 7" key="1">
    <citation type="submission" date="2017-02" db="EMBL/GenBank/DDBJ databases">
        <authorList>
            <person name="Peterson S.W."/>
        </authorList>
    </citation>
    <scope>NUCLEOTIDE SEQUENCE [LARGE SCALE GENOMIC DNA]</scope>
    <source>
        <strain evidence="6 7">M1</strain>
    </source>
</reference>
<evidence type="ECO:0000313" key="6">
    <source>
        <dbReference type="EMBL" id="SKC69871.1"/>
    </source>
</evidence>
<dbReference type="RefSeq" id="WP_079491801.1">
    <property type="nucleotide sequence ID" value="NZ_FUZT01000005.1"/>
</dbReference>
<dbReference type="GO" id="GO:0016491">
    <property type="term" value="F:oxidoreductase activity"/>
    <property type="evidence" value="ECO:0007669"/>
    <property type="project" value="InterPro"/>
</dbReference>
<dbReference type="Gene3D" id="1.10.150.120">
    <property type="entry name" value="[2Fe-2S]-binding domain"/>
    <property type="match status" value="1"/>
</dbReference>
<dbReference type="Gene3D" id="3.10.20.30">
    <property type="match status" value="1"/>
</dbReference>
<dbReference type="Pfam" id="PF01799">
    <property type="entry name" value="Fer2_2"/>
    <property type="match status" value="1"/>
</dbReference>
<dbReference type="Pfam" id="PF00111">
    <property type="entry name" value="Fer2"/>
    <property type="match status" value="1"/>
</dbReference>
<evidence type="ECO:0000256" key="3">
    <source>
        <dbReference type="ARBA" id="ARBA00023004"/>
    </source>
</evidence>
<keyword evidence="4" id="KW-0411">Iron-sulfur</keyword>
<accession>A0A1T5L1N9</accession>
<dbReference type="STRING" id="36842.SAMN02194393_02322"/>
<dbReference type="SUPFAM" id="SSF47741">
    <property type="entry name" value="CO dehydrogenase ISP C-domain like"/>
    <property type="match status" value="1"/>
</dbReference>
<gene>
    <name evidence="6" type="ORF">SAMN02194393_02322</name>
</gene>
<dbReference type="EMBL" id="FUZT01000005">
    <property type="protein sequence ID" value="SKC69871.1"/>
    <property type="molecule type" value="Genomic_DNA"/>
</dbReference>
<evidence type="ECO:0000256" key="1">
    <source>
        <dbReference type="ARBA" id="ARBA00022714"/>
    </source>
</evidence>
<evidence type="ECO:0000256" key="2">
    <source>
        <dbReference type="ARBA" id="ARBA00022723"/>
    </source>
</evidence>
<proteinExistence type="predicted"/>
<dbReference type="GO" id="GO:0046872">
    <property type="term" value="F:metal ion binding"/>
    <property type="evidence" value="ECO:0007669"/>
    <property type="project" value="UniProtKB-KW"/>
</dbReference>
<keyword evidence="7" id="KW-1185">Reference proteome</keyword>
<dbReference type="InterPro" id="IPR012675">
    <property type="entry name" value="Beta-grasp_dom_sf"/>
</dbReference>
<dbReference type="InterPro" id="IPR001041">
    <property type="entry name" value="2Fe-2S_ferredoxin-type"/>
</dbReference>
<dbReference type="PANTHER" id="PTHR44379">
    <property type="entry name" value="OXIDOREDUCTASE WITH IRON-SULFUR SUBUNIT"/>
    <property type="match status" value="1"/>
</dbReference>
<dbReference type="InterPro" id="IPR051452">
    <property type="entry name" value="Diverse_Oxidoreductases"/>
</dbReference>